<dbReference type="Pfam" id="PF00702">
    <property type="entry name" value="Hydrolase"/>
    <property type="match status" value="1"/>
</dbReference>
<evidence type="ECO:0000313" key="1">
    <source>
        <dbReference type="EMBL" id="MCM0621085.1"/>
    </source>
</evidence>
<reference evidence="1" key="1">
    <citation type="submission" date="2022-05" db="EMBL/GenBank/DDBJ databases">
        <authorList>
            <person name="Tuo L."/>
        </authorList>
    </citation>
    <scope>NUCLEOTIDE SEQUENCE</scope>
    <source>
        <strain evidence="1">BSK12Z-4</strain>
    </source>
</reference>
<dbReference type="InterPro" id="IPR023198">
    <property type="entry name" value="PGP-like_dom2"/>
</dbReference>
<dbReference type="GO" id="GO:0016787">
    <property type="term" value="F:hydrolase activity"/>
    <property type="evidence" value="ECO:0007669"/>
    <property type="project" value="UniProtKB-KW"/>
</dbReference>
<dbReference type="InterPro" id="IPR052898">
    <property type="entry name" value="ACAD10-like"/>
</dbReference>
<gene>
    <name evidence="1" type="ORF">M8330_12365</name>
</gene>
<accession>A0A9X2IGS7</accession>
<dbReference type="Gene3D" id="3.40.50.1000">
    <property type="entry name" value="HAD superfamily/HAD-like"/>
    <property type="match status" value="1"/>
</dbReference>
<comment type="caution">
    <text evidence="1">The sequence shown here is derived from an EMBL/GenBank/DDBJ whole genome shotgun (WGS) entry which is preliminary data.</text>
</comment>
<keyword evidence="2" id="KW-1185">Reference proteome</keyword>
<organism evidence="1 2">
    <name type="scientific">Nocardioides bruguierae</name>
    <dbReference type="NCBI Taxonomy" id="2945102"/>
    <lineage>
        <taxon>Bacteria</taxon>
        <taxon>Bacillati</taxon>
        <taxon>Actinomycetota</taxon>
        <taxon>Actinomycetes</taxon>
        <taxon>Propionibacteriales</taxon>
        <taxon>Nocardioidaceae</taxon>
        <taxon>Nocardioides</taxon>
    </lineage>
</organism>
<sequence length="200" mass="22201">MTVRAVVFDIGGVLEINDDSAFPDPWCQRHGIAVERLDAALDSIPGDAVVGQVTMEQVLDHLGERLSLTEVQAIEWERDYWRWYVGILDRPLFEWFAGLRGRGLKVGILSNSGPGAREQEAVWGFEDVTDVLIYSHEVGLRKPDRAVYDLTAAKLSVEPEEIVFLDDKQLCVDGARAAGWQAVLHVDTQTSIAELEALLG</sequence>
<dbReference type="EMBL" id="JAMOIL010000014">
    <property type="protein sequence ID" value="MCM0621085.1"/>
    <property type="molecule type" value="Genomic_DNA"/>
</dbReference>
<dbReference type="SFLD" id="SFLDG01129">
    <property type="entry name" value="C1.5:_HAD__Beta-PGM__Phosphata"/>
    <property type="match status" value="1"/>
</dbReference>
<dbReference type="AlphaFoldDB" id="A0A9X2IGS7"/>
<dbReference type="InterPro" id="IPR023214">
    <property type="entry name" value="HAD_sf"/>
</dbReference>
<dbReference type="RefSeq" id="WP_250827574.1">
    <property type="nucleotide sequence ID" value="NZ_JAMOIL010000014.1"/>
</dbReference>
<dbReference type="SFLD" id="SFLDS00003">
    <property type="entry name" value="Haloacid_Dehalogenase"/>
    <property type="match status" value="1"/>
</dbReference>
<dbReference type="SUPFAM" id="SSF56784">
    <property type="entry name" value="HAD-like"/>
    <property type="match status" value="1"/>
</dbReference>
<protein>
    <submittedName>
        <fullName evidence="1">HAD-IA family hydrolase</fullName>
    </submittedName>
</protein>
<proteinExistence type="predicted"/>
<evidence type="ECO:0000313" key="2">
    <source>
        <dbReference type="Proteomes" id="UP001139485"/>
    </source>
</evidence>
<dbReference type="Proteomes" id="UP001139485">
    <property type="component" value="Unassembled WGS sequence"/>
</dbReference>
<dbReference type="NCBIfam" id="TIGR01509">
    <property type="entry name" value="HAD-SF-IA-v3"/>
    <property type="match status" value="1"/>
</dbReference>
<dbReference type="InterPro" id="IPR006439">
    <property type="entry name" value="HAD-SF_hydro_IA"/>
</dbReference>
<keyword evidence="1" id="KW-0378">Hydrolase</keyword>
<dbReference type="PANTHER" id="PTHR47829:SF1">
    <property type="entry name" value="HAD FAMILY PHOSPHATASE"/>
    <property type="match status" value="1"/>
</dbReference>
<dbReference type="PANTHER" id="PTHR47829">
    <property type="entry name" value="HYDROLASE, PUTATIVE (AFU_ORTHOLOGUE AFUA_1G12880)-RELATED"/>
    <property type="match status" value="1"/>
</dbReference>
<dbReference type="InterPro" id="IPR036412">
    <property type="entry name" value="HAD-like_sf"/>
</dbReference>
<name>A0A9X2IGS7_9ACTN</name>
<dbReference type="Gene3D" id="1.10.150.240">
    <property type="entry name" value="Putative phosphatase, domain 2"/>
    <property type="match status" value="1"/>
</dbReference>